<evidence type="ECO:0000256" key="4">
    <source>
        <dbReference type="ARBA" id="ARBA00023136"/>
    </source>
</evidence>
<dbReference type="RefSeq" id="WP_091528212.1">
    <property type="nucleotide sequence ID" value="NZ_LT629772.1"/>
</dbReference>
<proteinExistence type="predicted"/>
<dbReference type="AlphaFoldDB" id="A0A1H1YW29"/>
<feature type="transmembrane region" description="Helical" evidence="5">
    <location>
        <begin position="6"/>
        <end position="25"/>
    </location>
</feature>
<keyword evidence="7" id="KW-1185">Reference proteome</keyword>
<evidence type="ECO:0000256" key="5">
    <source>
        <dbReference type="SAM" id="Phobius"/>
    </source>
</evidence>
<organism evidence="6 7">
    <name type="scientific">Microlunatus soli</name>
    <dbReference type="NCBI Taxonomy" id="630515"/>
    <lineage>
        <taxon>Bacteria</taxon>
        <taxon>Bacillati</taxon>
        <taxon>Actinomycetota</taxon>
        <taxon>Actinomycetes</taxon>
        <taxon>Propionibacteriales</taxon>
        <taxon>Propionibacteriaceae</taxon>
        <taxon>Microlunatus</taxon>
    </lineage>
</organism>
<dbReference type="Pfam" id="PF13564">
    <property type="entry name" value="DoxX_2"/>
    <property type="match status" value="1"/>
</dbReference>
<comment type="subcellular location">
    <subcellularLocation>
        <location evidence="1">Membrane</location>
        <topology evidence="1">Multi-pass membrane protein</topology>
    </subcellularLocation>
</comment>
<evidence type="ECO:0000313" key="6">
    <source>
        <dbReference type="EMBL" id="SDT25630.1"/>
    </source>
</evidence>
<reference evidence="6 7" key="1">
    <citation type="submission" date="2016-10" db="EMBL/GenBank/DDBJ databases">
        <authorList>
            <person name="de Groot N.N."/>
        </authorList>
    </citation>
    <scope>NUCLEOTIDE SEQUENCE [LARGE SCALE GENOMIC DNA]</scope>
    <source>
        <strain evidence="6 7">DSM 21800</strain>
    </source>
</reference>
<dbReference type="InterPro" id="IPR032808">
    <property type="entry name" value="DoxX"/>
</dbReference>
<keyword evidence="4 5" id="KW-0472">Membrane</keyword>
<keyword evidence="3 5" id="KW-1133">Transmembrane helix</keyword>
<protein>
    <submittedName>
        <fullName evidence="6">DoxX-like family protein</fullName>
    </submittedName>
</protein>
<evidence type="ECO:0000256" key="2">
    <source>
        <dbReference type="ARBA" id="ARBA00022692"/>
    </source>
</evidence>
<dbReference type="GO" id="GO:0016020">
    <property type="term" value="C:membrane"/>
    <property type="evidence" value="ECO:0007669"/>
    <property type="project" value="UniProtKB-SubCell"/>
</dbReference>
<dbReference type="STRING" id="630515.SAMN04489812_4817"/>
<feature type="transmembrane region" description="Helical" evidence="5">
    <location>
        <begin position="46"/>
        <end position="66"/>
    </location>
</feature>
<accession>A0A1H1YW29</accession>
<feature type="transmembrane region" description="Helical" evidence="5">
    <location>
        <begin position="72"/>
        <end position="94"/>
    </location>
</feature>
<evidence type="ECO:0000313" key="7">
    <source>
        <dbReference type="Proteomes" id="UP000199103"/>
    </source>
</evidence>
<sequence>MSIGLWIIASVLSLGFISSGAVKIIRSREQVVGLGFGWAEHYSRPAVKLIGIAEVAGAVGLVVPPLAGIVPVLSPIAATCLALLMAGAVIVHLRRREGRKLAVPVALLLLASVVAVGRFAWCPF</sequence>
<dbReference type="EMBL" id="LT629772">
    <property type="protein sequence ID" value="SDT25630.1"/>
    <property type="molecule type" value="Genomic_DNA"/>
</dbReference>
<evidence type="ECO:0000256" key="3">
    <source>
        <dbReference type="ARBA" id="ARBA00022989"/>
    </source>
</evidence>
<keyword evidence="2 5" id="KW-0812">Transmembrane</keyword>
<dbReference type="OrthoDB" id="3790625at2"/>
<evidence type="ECO:0000256" key="1">
    <source>
        <dbReference type="ARBA" id="ARBA00004141"/>
    </source>
</evidence>
<name>A0A1H1YW29_9ACTN</name>
<gene>
    <name evidence="6" type="ORF">SAMN04489812_4817</name>
</gene>
<dbReference type="Proteomes" id="UP000199103">
    <property type="component" value="Chromosome I"/>
</dbReference>
<feature type="transmembrane region" description="Helical" evidence="5">
    <location>
        <begin position="101"/>
        <end position="121"/>
    </location>
</feature>